<sequence>MLLLAGLTTILTPTHTGITIVCITTICIATHTTPIPALRTRTISKEMNRTATTTHLILEAAGIMEEDTIIPASMDPISGIIIGTITIIITICITRLPLPRSKERVRSYLATARLPSHSRLEVITITCEEDQVECIIGHTTCILDPMAVTGATLVGECHMDEEAIKDTGIAKVELIVRARLKKGAAATKRLLVIRNG</sequence>
<comment type="caution">
    <text evidence="2">The sequence shown here is derived from an EMBL/GenBank/DDBJ whole genome shotgun (WGS) entry which is preliminary data.</text>
</comment>
<keyword evidence="1" id="KW-1133">Transmembrane helix</keyword>
<evidence type="ECO:0000313" key="2">
    <source>
        <dbReference type="EMBL" id="KAF8711763.1"/>
    </source>
</evidence>
<evidence type="ECO:0000256" key="1">
    <source>
        <dbReference type="SAM" id="Phobius"/>
    </source>
</evidence>
<feature type="transmembrane region" description="Helical" evidence="1">
    <location>
        <begin position="77"/>
        <end position="98"/>
    </location>
</feature>
<protein>
    <submittedName>
        <fullName evidence="2">Uncharacterized protein</fullName>
    </submittedName>
</protein>
<proteinExistence type="predicted"/>
<organism evidence="2 3">
    <name type="scientific">Rhizoctonia solani</name>
    <dbReference type="NCBI Taxonomy" id="456999"/>
    <lineage>
        <taxon>Eukaryota</taxon>
        <taxon>Fungi</taxon>
        <taxon>Dikarya</taxon>
        <taxon>Basidiomycota</taxon>
        <taxon>Agaricomycotina</taxon>
        <taxon>Agaricomycetes</taxon>
        <taxon>Cantharellales</taxon>
        <taxon>Ceratobasidiaceae</taxon>
        <taxon>Rhizoctonia</taxon>
    </lineage>
</organism>
<keyword evidence="1" id="KW-0472">Membrane</keyword>
<reference evidence="2" key="1">
    <citation type="submission" date="2020-09" db="EMBL/GenBank/DDBJ databases">
        <title>Comparative genome analyses of four rice-infecting Rhizoctonia solani isolates reveal extensive enrichment of homogalacturonan modification genes.</title>
        <authorList>
            <person name="Lee D.-Y."/>
            <person name="Jeon J."/>
            <person name="Kim K.-T."/>
            <person name="Cheong K."/>
            <person name="Song H."/>
            <person name="Choi G."/>
            <person name="Ko J."/>
            <person name="Opiyo S.O."/>
            <person name="Zuo S."/>
            <person name="Madhav S."/>
            <person name="Lee Y.-H."/>
            <person name="Wang G.-L."/>
        </authorList>
    </citation>
    <scope>NUCLEOTIDE SEQUENCE</scope>
    <source>
        <strain evidence="2">AG1-IA WGL</strain>
    </source>
</reference>
<dbReference type="AlphaFoldDB" id="A0A8H7I1M0"/>
<feature type="non-terminal residue" evidence="2">
    <location>
        <position position="1"/>
    </location>
</feature>
<dbReference type="Proteomes" id="UP000602905">
    <property type="component" value="Unassembled WGS sequence"/>
</dbReference>
<accession>A0A8H7I1M0</accession>
<evidence type="ECO:0000313" key="3">
    <source>
        <dbReference type="Proteomes" id="UP000602905"/>
    </source>
</evidence>
<keyword evidence="1" id="KW-0812">Transmembrane</keyword>
<gene>
    <name evidence="2" type="ORF">RHS03_01382</name>
</gene>
<name>A0A8H7I1M0_9AGAM</name>
<dbReference type="EMBL" id="JACYCD010000045">
    <property type="protein sequence ID" value="KAF8711763.1"/>
    <property type="molecule type" value="Genomic_DNA"/>
</dbReference>